<dbReference type="Proteomes" id="UP001314170">
    <property type="component" value="Unassembled WGS sequence"/>
</dbReference>
<evidence type="ECO:0000313" key="1">
    <source>
        <dbReference type="EMBL" id="CAK7349001.1"/>
    </source>
</evidence>
<dbReference type="PANTHER" id="PTHR12262">
    <property type="entry name" value="CCR4-NOT TRANSCRIPTION COMPLEX SUBUNIT 9"/>
    <property type="match status" value="1"/>
</dbReference>
<dbReference type="AlphaFoldDB" id="A0AAV1SC19"/>
<dbReference type="EMBL" id="CAWUPB010001173">
    <property type="protein sequence ID" value="CAK7349001.1"/>
    <property type="molecule type" value="Genomic_DNA"/>
</dbReference>
<dbReference type="GO" id="GO:0006402">
    <property type="term" value="P:mRNA catabolic process"/>
    <property type="evidence" value="ECO:0007669"/>
    <property type="project" value="InterPro"/>
</dbReference>
<dbReference type="Gene3D" id="1.25.10.10">
    <property type="entry name" value="Leucine-rich Repeat Variant"/>
    <property type="match status" value="1"/>
</dbReference>
<gene>
    <name evidence="1" type="ORF">DCAF_LOCUS21710</name>
</gene>
<dbReference type="InterPro" id="IPR011989">
    <property type="entry name" value="ARM-like"/>
</dbReference>
<sequence>MYRWPELQFGSWNTSGVAHGARETASVVQLVEALHNDATRERALHLLSKSARNASLHLLAPFQLRMPNAYYLVLEANHQKLTLRVWLPAQEAKHSARRPGLGAPLDRAIREELAPVLWHSVGTISILLQEIISVYHSLYSPMLTERESNRVCDALVLFKNIITVLEVIKHKALITLTSPMPLASLHKVILGATRKAKLPIYLYPFLNNTNKDRAHEFLRLTSLGVIGALAKVDDPNVINFLLESEVFPCCLRCMEVGNELSKTVSALTSNIAYFKLVASTVFQHSVAYLRLLGSERFFALVRVLGNMVEKLVEEGKLAEDHSKRLLKHIIWCYHRLSESPRSCDGLRCCLPVILSDAAFIDMFRGDPSAMQHLHQLFHNVSDRTSRAQQIEQLIGSLVRG</sequence>
<proteinExistence type="predicted"/>
<evidence type="ECO:0000313" key="2">
    <source>
        <dbReference type="Proteomes" id="UP001314170"/>
    </source>
</evidence>
<organism evidence="1 2">
    <name type="scientific">Dovyalis caffra</name>
    <dbReference type="NCBI Taxonomy" id="77055"/>
    <lineage>
        <taxon>Eukaryota</taxon>
        <taxon>Viridiplantae</taxon>
        <taxon>Streptophyta</taxon>
        <taxon>Embryophyta</taxon>
        <taxon>Tracheophyta</taxon>
        <taxon>Spermatophyta</taxon>
        <taxon>Magnoliopsida</taxon>
        <taxon>eudicotyledons</taxon>
        <taxon>Gunneridae</taxon>
        <taxon>Pentapetalae</taxon>
        <taxon>rosids</taxon>
        <taxon>fabids</taxon>
        <taxon>Malpighiales</taxon>
        <taxon>Salicaceae</taxon>
        <taxon>Flacourtieae</taxon>
        <taxon>Dovyalis</taxon>
    </lineage>
</organism>
<dbReference type="GO" id="GO:0030014">
    <property type="term" value="C:CCR4-NOT complex"/>
    <property type="evidence" value="ECO:0007669"/>
    <property type="project" value="InterPro"/>
</dbReference>
<accession>A0AAV1SC19</accession>
<dbReference type="Pfam" id="PF04078">
    <property type="entry name" value="Rcd1"/>
    <property type="match status" value="2"/>
</dbReference>
<dbReference type="InterPro" id="IPR007216">
    <property type="entry name" value="CNOT9"/>
</dbReference>
<comment type="caution">
    <text evidence="1">The sequence shown here is derived from an EMBL/GenBank/DDBJ whole genome shotgun (WGS) entry which is preliminary data.</text>
</comment>
<keyword evidence="2" id="KW-1185">Reference proteome</keyword>
<protein>
    <submittedName>
        <fullName evidence="1">Uncharacterized protein</fullName>
    </submittedName>
</protein>
<reference evidence="1 2" key="1">
    <citation type="submission" date="2024-01" db="EMBL/GenBank/DDBJ databases">
        <authorList>
            <person name="Waweru B."/>
        </authorList>
    </citation>
    <scope>NUCLEOTIDE SEQUENCE [LARGE SCALE GENOMIC DNA]</scope>
</reference>
<name>A0AAV1SC19_9ROSI</name>